<dbReference type="eggNOG" id="COG2329">
    <property type="taxonomic scope" value="Bacteria"/>
</dbReference>
<keyword evidence="3" id="KW-0503">Monooxygenase</keyword>
<proteinExistence type="predicted"/>
<dbReference type="HOGENOM" id="CLU_127577_1_0_11"/>
<evidence type="ECO:0000313" key="4">
    <source>
        <dbReference type="Proteomes" id="UP000002484"/>
    </source>
</evidence>
<dbReference type="EMBL" id="CP002299">
    <property type="protein sequence ID" value="ADP80247.1"/>
    <property type="molecule type" value="Genomic_DNA"/>
</dbReference>
<evidence type="ECO:0000256" key="1">
    <source>
        <dbReference type="SAM" id="MobiDB-lite"/>
    </source>
</evidence>
<feature type="domain" description="ABM" evidence="2">
    <location>
        <begin position="3"/>
        <end position="65"/>
    </location>
</feature>
<name>E3IXT8_PSEI1</name>
<evidence type="ECO:0000259" key="2">
    <source>
        <dbReference type="Pfam" id="PF03992"/>
    </source>
</evidence>
<protein>
    <submittedName>
        <fullName evidence="3">Antibiotic biosynthesis monooxygenase</fullName>
    </submittedName>
</protein>
<keyword evidence="4" id="KW-1185">Reference proteome</keyword>
<dbReference type="STRING" id="298654.FraEuI1c_2208"/>
<dbReference type="KEGG" id="fri:FraEuI1c_2208"/>
<dbReference type="Proteomes" id="UP000002484">
    <property type="component" value="Chromosome"/>
</dbReference>
<dbReference type="InterPro" id="IPR007138">
    <property type="entry name" value="ABM_dom"/>
</dbReference>
<keyword evidence="3" id="KW-0560">Oxidoreductase</keyword>
<dbReference type="Gene3D" id="3.30.70.100">
    <property type="match status" value="1"/>
</dbReference>
<dbReference type="Pfam" id="PF03992">
    <property type="entry name" value="ABM"/>
    <property type="match status" value="1"/>
</dbReference>
<dbReference type="InterPro" id="IPR011008">
    <property type="entry name" value="Dimeric_a/b-barrel"/>
</dbReference>
<sequence length="119" mass="12545">MLAMVRFQVPAAASDEFAVGADGSLAALARARGFRGGRLVRAVDDPEAWVLVTEWDGPGAWRRALGGFDVRQLLTPLLGWALDAPGAFEILVDRDGPGDAVRRHESSLAPDAATATPGH</sequence>
<dbReference type="InParanoid" id="E3IXT8"/>
<reference evidence="3 4" key="1">
    <citation type="submission" date="2010-10" db="EMBL/GenBank/DDBJ databases">
        <title>Complete sequence of Frankia sp. EuI1c.</title>
        <authorList>
            <consortium name="US DOE Joint Genome Institute"/>
            <person name="Lucas S."/>
            <person name="Copeland A."/>
            <person name="Lapidus A."/>
            <person name="Cheng J.-F."/>
            <person name="Bruce D."/>
            <person name="Goodwin L."/>
            <person name="Pitluck S."/>
            <person name="Chertkov O."/>
            <person name="Detter J.C."/>
            <person name="Han C."/>
            <person name="Tapia R."/>
            <person name="Land M."/>
            <person name="Hauser L."/>
            <person name="Jeffries C."/>
            <person name="Kyrpides N."/>
            <person name="Ivanova N."/>
            <person name="Mikhailova N."/>
            <person name="Beauchemin N."/>
            <person name="Sen A."/>
            <person name="Sur S.A."/>
            <person name="Gtari M."/>
            <person name="Wall L."/>
            <person name="Tisa L."/>
            <person name="Woyke T."/>
        </authorList>
    </citation>
    <scope>NUCLEOTIDE SEQUENCE [LARGE SCALE GENOMIC DNA]</scope>
    <source>
        <strain evidence="4">DSM 45817 / CECT 9037 / EuI1c</strain>
    </source>
</reference>
<feature type="region of interest" description="Disordered" evidence="1">
    <location>
        <begin position="98"/>
        <end position="119"/>
    </location>
</feature>
<dbReference type="SUPFAM" id="SSF54909">
    <property type="entry name" value="Dimeric alpha+beta barrel"/>
    <property type="match status" value="1"/>
</dbReference>
<accession>E3IXT8</accession>
<gene>
    <name evidence="3" type="ordered locus">FraEuI1c_2208</name>
</gene>
<organism evidence="3 4">
    <name type="scientific">Pseudofrankia inefficax (strain DSM 45817 / CECT 9037 / DDB 130130 / EuI1c)</name>
    <name type="common">Frankia inefficax</name>
    <dbReference type="NCBI Taxonomy" id="298654"/>
    <lineage>
        <taxon>Bacteria</taxon>
        <taxon>Bacillati</taxon>
        <taxon>Actinomycetota</taxon>
        <taxon>Actinomycetes</taxon>
        <taxon>Frankiales</taxon>
        <taxon>Frankiaceae</taxon>
        <taxon>Pseudofrankia</taxon>
    </lineage>
</organism>
<evidence type="ECO:0000313" key="3">
    <source>
        <dbReference type="EMBL" id="ADP80247.1"/>
    </source>
</evidence>
<dbReference type="GO" id="GO:0004497">
    <property type="term" value="F:monooxygenase activity"/>
    <property type="evidence" value="ECO:0007669"/>
    <property type="project" value="UniProtKB-KW"/>
</dbReference>
<dbReference type="AlphaFoldDB" id="E3IXT8"/>